<evidence type="ECO:0000259" key="2">
    <source>
        <dbReference type="Pfam" id="PF11001"/>
    </source>
</evidence>
<evidence type="ECO:0000313" key="4">
    <source>
        <dbReference type="Proteomes" id="UP001172159"/>
    </source>
</evidence>
<feature type="region of interest" description="Disordered" evidence="1">
    <location>
        <begin position="492"/>
        <end position="574"/>
    </location>
</feature>
<organism evidence="3 4">
    <name type="scientific">Apiosordaria backusii</name>
    <dbReference type="NCBI Taxonomy" id="314023"/>
    <lineage>
        <taxon>Eukaryota</taxon>
        <taxon>Fungi</taxon>
        <taxon>Dikarya</taxon>
        <taxon>Ascomycota</taxon>
        <taxon>Pezizomycotina</taxon>
        <taxon>Sordariomycetes</taxon>
        <taxon>Sordariomycetidae</taxon>
        <taxon>Sordariales</taxon>
        <taxon>Lasiosphaeriaceae</taxon>
        <taxon>Apiosordaria</taxon>
    </lineage>
</organism>
<dbReference type="Proteomes" id="UP001172159">
    <property type="component" value="Unassembled WGS sequence"/>
</dbReference>
<feature type="domain" description="Subtelomeric hrmA-associated cluster protein AFUB-079030/YDR124W-like helical bundle" evidence="2">
    <location>
        <begin position="190"/>
        <end position="334"/>
    </location>
</feature>
<dbReference type="EMBL" id="JAUKTV010000008">
    <property type="protein sequence ID" value="KAK0732833.1"/>
    <property type="molecule type" value="Genomic_DNA"/>
</dbReference>
<proteinExistence type="predicted"/>
<feature type="compositionally biased region" description="Low complexity" evidence="1">
    <location>
        <begin position="507"/>
        <end position="518"/>
    </location>
</feature>
<feature type="region of interest" description="Disordered" evidence="1">
    <location>
        <begin position="1"/>
        <end position="34"/>
    </location>
</feature>
<sequence length="574" mass="63811">MVNINGPGYPRPPHPRQSWHPERTGVGQAPGDGRYLAPEAVRTVPPATVSGALREVCHINHTCFFLAAFLENGELAFFAGPENVDNQDARRMFNMNIFLQYQRGIPLHALRGSGSRQGEYPGDDLYYDNMHAGLHGRQDRGYEHDEFDHAAAPRPRTRQRRVRATRSLEDDDAATVLGGPRRPAKTTIMIGDSDAVWAFYERRFRLCHQITCRLIAKAFIKLIEPRKQTNYPYTGGNAGAPRWWPSSYGPENRPLTHREPDHIKKDERVYLLAHILRMLTEPNHKQHPDIRQRNLTVSKLEEATMDAASSFFNASEGNMKKKKWLKEAFKLAKMEEKYKRGEIDATTQIFVTADNQEPEDDDDEEEMEYEHSIIKHEEDASDAPDPISRTMSAQSYGSDMTMRDAHSGPTMVPANLAPAQQSFVEGGVSTTVGGPAPLAGSMQEVDSSRRTATTATAIYGSASDFAGSTGPTTLYPAPWQHNTAAQTAAPGMYSYTQPTHPSHVYPTQEQTSSLQSQSYMGLSYDGLPGPHTLYRNNSVGQSPGGPPEGYSSYLSPPGRFPPVNDLRDPKDGPQ</sequence>
<feature type="compositionally biased region" description="Basic residues" evidence="1">
    <location>
        <begin position="155"/>
        <end position="164"/>
    </location>
</feature>
<gene>
    <name evidence="3" type="ORF">B0T21DRAFT_290847</name>
</gene>
<dbReference type="InterPro" id="IPR021264">
    <property type="entry name" value="AFUB_079030/YDR124W-like"/>
</dbReference>
<feature type="region of interest" description="Disordered" evidence="1">
    <location>
        <begin position="146"/>
        <end position="166"/>
    </location>
</feature>
<evidence type="ECO:0000256" key="1">
    <source>
        <dbReference type="SAM" id="MobiDB-lite"/>
    </source>
</evidence>
<accession>A0AA40BF78</accession>
<feature type="compositionally biased region" description="Basic and acidic residues" evidence="1">
    <location>
        <begin position="565"/>
        <end position="574"/>
    </location>
</feature>
<dbReference type="PANTHER" id="PTHR36102:SF1">
    <property type="entry name" value="YDR124W-LIKE HELICAL BUNDLE DOMAIN-CONTAINING PROTEIN"/>
    <property type="match status" value="1"/>
</dbReference>
<name>A0AA40BF78_9PEZI</name>
<dbReference type="AlphaFoldDB" id="A0AA40BF78"/>
<reference evidence="3" key="1">
    <citation type="submission" date="2023-06" db="EMBL/GenBank/DDBJ databases">
        <title>Genome-scale phylogeny and comparative genomics of the fungal order Sordariales.</title>
        <authorList>
            <consortium name="Lawrence Berkeley National Laboratory"/>
            <person name="Hensen N."/>
            <person name="Bonometti L."/>
            <person name="Westerberg I."/>
            <person name="Brannstrom I.O."/>
            <person name="Guillou S."/>
            <person name="Cros-Aarteil S."/>
            <person name="Calhoun S."/>
            <person name="Haridas S."/>
            <person name="Kuo A."/>
            <person name="Mondo S."/>
            <person name="Pangilinan J."/>
            <person name="Riley R."/>
            <person name="Labutti K."/>
            <person name="Andreopoulos B."/>
            <person name="Lipzen A."/>
            <person name="Chen C."/>
            <person name="Yanf M."/>
            <person name="Daum C."/>
            <person name="Ng V."/>
            <person name="Clum A."/>
            <person name="Steindorff A."/>
            <person name="Ohm R."/>
            <person name="Martin F."/>
            <person name="Silar P."/>
            <person name="Natvig D."/>
            <person name="Lalanne C."/>
            <person name="Gautier V."/>
            <person name="Ament-Velasquez S.L."/>
            <person name="Kruys A."/>
            <person name="Hutchinson M.I."/>
            <person name="Powell A.J."/>
            <person name="Barry K."/>
            <person name="Miller A.N."/>
            <person name="Grigoriev I.V."/>
            <person name="Debuchy R."/>
            <person name="Gladieux P."/>
            <person name="Thoren M.H."/>
            <person name="Johannesson H."/>
        </authorList>
    </citation>
    <scope>NUCLEOTIDE SEQUENCE</scope>
    <source>
        <strain evidence="3">CBS 540.89</strain>
    </source>
</reference>
<keyword evidence="4" id="KW-1185">Reference proteome</keyword>
<comment type="caution">
    <text evidence="3">The sequence shown here is derived from an EMBL/GenBank/DDBJ whole genome shotgun (WGS) entry which is preliminary data.</text>
</comment>
<dbReference type="PANTHER" id="PTHR36102">
    <property type="entry name" value="CHROMOSOME 10, WHOLE GENOME SHOTGUN SEQUENCE"/>
    <property type="match status" value="1"/>
</dbReference>
<dbReference type="InterPro" id="IPR047092">
    <property type="entry name" value="AFUB_07903/YDR124W-like_hel"/>
</dbReference>
<dbReference type="Pfam" id="PF11001">
    <property type="entry name" value="AFUB_07903_YDR124W_hel"/>
    <property type="match status" value="1"/>
</dbReference>
<protein>
    <recommendedName>
        <fullName evidence="2">Subtelomeric hrmA-associated cluster protein AFUB-079030/YDR124W-like helical bundle domain-containing protein</fullName>
    </recommendedName>
</protein>
<evidence type="ECO:0000313" key="3">
    <source>
        <dbReference type="EMBL" id="KAK0732833.1"/>
    </source>
</evidence>